<name>A0AA39A942_VITRO</name>
<protein>
    <submittedName>
        <fullName evidence="2">Uncharacterized protein</fullName>
    </submittedName>
</protein>
<comment type="caution">
    <text evidence="2">The sequence shown here is derived from an EMBL/GenBank/DDBJ whole genome shotgun (WGS) entry which is preliminary data.</text>
</comment>
<dbReference type="PANTHER" id="PTHR31929">
    <property type="entry name" value="SAUR-LIKE AUXIN-RESPONSIVE PROTEIN FAMILY-RELATED"/>
    <property type="match status" value="1"/>
</dbReference>
<evidence type="ECO:0000313" key="2">
    <source>
        <dbReference type="EMBL" id="KAJ9703278.1"/>
    </source>
</evidence>
<dbReference type="EMBL" id="JARBHA010000004">
    <property type="protein sequence ID" value="KAJ9703278.1"/>
    <property type="molecule type" value="Genomic_DNA"/>
</dbReference>
<accession>A0AA39A942</accession>
<dbReference type="GO" id="GO:0009733">
    <property type="term" value="P:response to auxin"/>
    <property type="evidence" value="ECO:0007669"/>
    <property type="project" value="InterPro"/>
</dbReference>
<keyword evidence="3" id="KW-1185">Reference proteome</keyword>
<reference evidence="2 3" key="1">
    <citation type="journal article" date="2023" name="BMC Biotechnol.">
        <title>Vitis rotundifolia cv Carlos genome sequencing.</title>
        <authorList>
            <person name="Huff M."/>
            <person name="Hulse-Kemp A."/>
            <person name="Scheffler B."/>
            <person name="Youngblood R."/>
            <person name="Simpson S."/>
            <person name="Babiker E."/>
            <person name="Staton M."/>
        </authorList>
    </citation>
    <scope>NUCLEOTIDE SEQUENCE [LARGE SCALE GENOMIC DNA]</scope>
    <source>
        <tissue evidence="2">Leaf</tissue>
    </source>
</reference>
<comment type="similarity">
    <text evidence="1">Belongs to the ARG7 family.</text>
</comment>
<dbReference type="InterPro" id="IPR003676">
    <property type="entry name" value="SAUR_fam"/>
</dbReference>
<dbReference type="AlphaFoldDB" id="A0AA39A942"/>
<evidence type="ECO:0000313" key="3">
    <source>
        <dbReference type="Proteomes" id="UP001168098"/>
    </source>
</evidence>
<sequence length="263" mass="29843">MGICPPSIVQAKQILKLHSLLTRSQSAFSTEASEVTKGHFAVYVGEAQKTRFVVPISYLNSPSFQNLLSHAEDEVGFNHPMGGVTIPCNEDAFIDITSRYIDHERKKSRESIYTFIHPTHLNCSKLSSCRFKCSKFPFFFYIKLIRFIQDHFLNFIPKKEMGFRMPSILHAKQILKLQSLLTRSQLSVSSTTAEVPKGHFAVYVGEAEKKWFVVPISYLNNPSFQKLLSHAEEEFGFNHPMGGVTIPCKEESFVDLTSRLNSS</sequence>
<proteinExistence type="inferred from homology"/>
<dbReference type="Pfam" id="PF02519">
    <property type="entry name" value="Auxin_inducible"/>
    <property type="match status" value="2"/>
</dbReference>
<dbReference type="Proteomes" id="UP001168098">
    <property type="component" value="Unassembled WGS sequence"/>
</dbReference>
<organism evidence="2 3">
    <name type="scientific">Vitis rotundifolia</name>
    <name type="common">Muscadine grape</name>
    <dbReference type="NCBI Taxonomy" id="103349"/>
    <lineage>
        <taxon>Eukaryota</taxon>
        <taxon>Viridiplantae</taxon>
        <taxon>Streptophyta</taxon>
        <taxon>Embryophyta</taxon>
        <taxon>Tracheophyta</taxon>
        <taxon>Spermatophyta</taxon>
        <taxon>Magnoliopsida</taxon>
        <taxon>eudicotyledons</taxon>
        <taxon>Gunneridae</taxon>
        <taxon>Pentapetalae</taxon>
        <taxon>rosids</taxon>
        <taxon>Vitales</taxon>
        <taxon>Vitaceae</taxon>
        <taxon>Viteae</taxon>
        <taxon>Vitis</taxon>
    </lineage>
</organism>
<evidence type="ECO:0000256" key="1">
    <source>
        <dbReference type="ARBA" id="ARBA00006974"/>
    </source>
</evidence>
<gene>
    <name evidence="2" type="ORF">PVL29_004891</name>
</gene>